<keyword evidence="8 11" id="KW-0175">Coiled coil</keyword>
<comment type="function">
    <text evidence="1">May be a regulator of keratinocyte proliferation or differentiation.</text>
</comment>
<evidence type="ECO:0000256" key="10">
    <source>
        <dbReference type="ARBA" id="ARBA00031932"/>
    </source>
</evidence>
<keyword evidence="6" id="KW-0963">Cytoplasm</keyword>
<dbReference type="AlphaFoldDB" id="A0A8S3Z6Y9"/>
<evidence type="ECO:0000256" key="9">
    <source>
        <dbReference type="ARBA" id="ARBA00023242"/>
    </source>
</evidence>
<reference evidence="13" key="1">
    <citation type="submission" date="2021-04" db="EMBL/GenBank/DDBJ databases">
        <authorList>
            <consortium name="Molecular Ecology Group"/>
        </authorList>
    </citation>
    <scope>NUCLEOTIDE SEQUENCE</scope>
</reference>
<feature type="coiled-coil region" evidence="11">
    <location>
        <begin position="487"/>
        <end position="668"/>
    </location>
</feature>
<feature type="coiled-coil region" evidence="11">
    <location>
        <begin position="113"/>
        <end position="219"/>
    </location>
</feature>
<dbReference type="GO" id="GO:0005737">
    <property type="term" value="C:cytoplasm"/>
    <property type="evidence" value="ECO:0007669"/>
    <property type="project" value="UniProtKB-SubCell"/>
</dbReference>
<evidence type="ECO:0000256" key="7">
    <source>
        <dbReference type="ARBA" id="ARBA00022782"/>
    </source>
</evidence>
<evidence type="ECO:0000313" key="13">
    <source>
        <dbReference type="EMBL" id="CAG5123968.1"/>
    </source>
</evidence>
<dbReference type="GO" id="GO:0006611">
    <property type="term" value="P:protein export from nucleus"/>
    <property type="evidence" value="ECO:0007669"/>
    <property type="project" value="TreeGrafter"/>
</dbReference>
<protein>
    <recommendedName>
        <fullName evidence="4">Coiled-coil alpha-helical rod protein 1</fullName>
    </recommendedName>
    <alternativeName>
        <fullName evidence="10">Alpha-helical coiled-coil rod protein</fullName>
    </alternativeName>
</protein>
<evidence type="ECO:0000256" key="2">
    <source>
        <dbReference type="ARBA" id="ARBA00004123"/>
    </source>
</evidence>
<dbReference type="GO" id="GO:0005814">
    <property type="term" value="C:centriole"/>
    <property type="evidence" value="ECO:0007669"/>
    <property type="project" value="TreeGrafter"/>
</dbReference>
<evidence type="ECO:0000256" key="6">
    <source>
        <dbReference type="ARBA" id="ARBA00022490"/>
    </source>
</evidence>
<proteinExistence type="predicted"/>
<keyword evidence="5" id="KW-0217">Developmental protein</keyword>
<keyword evidence="7" id="KW-0221">Differentiation</keyword>
<evidence type="ECO:0000256" key="12">
    <source>
        <dbReference type="SAM" id="MobiDB-lite"/>
    </source>
</evidence>
<evidence type="ECO:0000256" key="4">
    <source>
        <dbReference type="ARBA" id="ARBA00016468"/>
    </source>
</evidence>
<evidence type="ECO:0000313" key="14">
    <source>
        <dbReference type="Proteomes" id="UP000678393"/>
    </source>
</evidence>
<keyword evidence="14" id="KW-1185">Reference proteome</keyword>
<evidence type="ECO:0000256" key="1">
    <source>
        <dbReference type="ARBA" id="ARBA00003936"/>
    </source>
</evidence>
<dbReference type="GO" id="GO:0005634">
    <property type="term" value="C:nucleus"/>
    <property type="evidence" value="ECO:0007669"/>
    <property type="project" value="UniProtKB-SubCell"/>
</dbReference>
<accession>A0A8S3Z6Y9</accession>
<comment type="caution">
    <text evidence="13">The sequence shown here is derived from an EMBL/GenBank/DDBJ whole genome shotgun (WGS) entry which is preliminary data.</text>
</comment>
<keyword evidence="9" id="KW-0539">Nucleus</keyword>
<evidence type="ECO:0000256" key="11">
    <source>
        <dbReference type="SAM" id="Coils"/>
    </source>
</evidence>
<dbReference type="EMBL" id="CAJHNH020001665">
    <property type="protein sequence ID" value="CAG5123968.1"/>
    <property type="molecule type" value="Genomic_DNA"/>
</dbReference>
<dbReference type="OrthoDB" id="193258at2759"/>
<name>A0A8S3Z6Y9_9EUPU</name>
<comment type="subcellular location">
    <subcellularLocation>
        <location evidence="3">Cytoplasm</location>
    </subcellularLocation>
    <subcellularLocation>
        <location evidence="2">Nucleus</location>
    </subcellularLocation>
</comment>
<organism evidence="13 14">
    <name type="scientific">Candidula unifasciata</name>
    <dbReference type="NCBI Taxonomy" id="100452"/>
    <lineage>
        <taxon>Eukaryota</taxon>
        <taxon>Metazoa</taxon>
        <taxon>Spiralia</taxon>
        <taxon>Lophotrochozoa</taxon>
        <taxon>Mollusca</taxon>
        <taxon>Gastropoda</taxon>
        <taxon>Heterobranchia</taxon>
        <taxon>Euthyneura</taxon>
        <taxon>Panpulmonata</taxon>
        <taxon>Eupulmonata</taxon>
        <taxon>Stylommatophora</taxon>
        <taxon>Helicina</taxon>
        <taxon>Helicoidea</taxon>
        <taxon>Geomitridae</taxon>
        <taxon>Candidula</taxon>
    </lineage>
</organism>
<dbReference type="Pfam" id="PF07111">
    <property type="entry name" value="HCR"/>
    <property type="match status" value="1"/>
</dbReference>
<gene>
    <name evidence="13" type="ORF">CUNI_LOCUS9526</name>
</gene>
<dbReference type="InterPro" id="IPR009800">
    <property type="entry name" value="HCR"/>
</dbReference>
<feature type="coiled-coil region" evidence="11">
    <location>
        <begin position="244"/>
        <end position="271"/>
    </location>
</feature>
<feature type="region of interest" description="Disordered" evidence="12">
    <location>
        <begin position="693"/>
        <end position="719"/>
    </location>
</feature>
<dbReference type="PANTHER" id="PTHR46822:SF1">
    <property type="entry name" value="COILED-COIL ALPHA-HELICAL ROD PROTEIN 1"/>
    <property type="match status" value="1"/>
</dbReference>
<evidence type="ECO:0000256" key="5">
    <source>
        <dbReference type="ARBA" id="ARBA00022473"/>
    </source>
</evidence>
<evidence type="ECO:0000256" key="8">
    <source>
        <dbReference type="ARBA" id="ARBA00023054"/>
    </source>
</evidence>
<dbReference type="PANTHER" id="PTHR46822">
    <property type="entry name" value="COILED-COIL ALPHA-HELICAL ROD PROTEIN 1"/>
    <property type="match status" value="1"/>
</dbReference>
<dbReference type="Proteomes" id="UP000678393">
    <property type="component" value="Unassembled WGS sequence"/>
</dbReference>
<sequence length="745" mass="85877">MAANESKPGDFLSGSTEDKLSWQLLPPSEFEKPVTRDVDRATHRHQVHSKCHVEWPDTGIMLYGLTRVAPPCAHPKKDYVDELIQRQAGEIVELRSEVMKIHLAYEQDTADWKARLSLLEEEHAAEVRRLEKNLASVEEERDIKLCRLQGELERTSTDKQMQTSALQEKLESTRLLLETRVHDLEEELRSLQHDSDSSRRQLEAELRQKSQQLEEQSQQICCLKSYICDTEETRKPALAWKMEKEAVDNKLKIAEAENHKLTSTIELMEVRFQALKEILSIQEQKLDKARVGVTGKAKQASLLLTCWREKVFSLLVRQLMSDILHKGDIQGLQQKIHSLEDQLSASQAQVQVQQHSLADKLAQLQIELNKNQRLQEECENTHQVAVCLDDQSKRDYHSVELLAEFVHEMKKQMDKTIEMMEQKSTDLKKCDQRVSFATNRMEFIKTQLARKWALAGGVARGTENLLPVSPGDRGDSRDSDKLVYQELEQLTQERDTLAAQLRADTEHWSVTVAEIRAQLTKEVSSVKENMAVLEQQLQLKLQECRELAEEVDNLKEDVQEKDNRIKQLQAELSRHERGIEHVLTEQRLQDELHWREQLTDLERKLNAAKREQAKAVVSLRQMEQSHQRRLQQAEDLLQTTEQHLRRQIEQLEARLRSVEKERNLMMATLRQEGLLSQLRSDRGHLIHLHDEEENCNRNQNQDDGGDSHGGPSGQADVPMMAGFTDSSCATVKPGFLHGMRGMLVC</sequence>
<feature type="coiled-coil region" evidence="11">
    <location>
        <begin position="329"/>
        <end position="381"/>
    </location>
</feature>
<dbReference type="GO" id="GO:0030154">
    <property type="term" value="P:cell differentiation"/>
    <property type="evidence" value="ECO:0007669"/>
    <property type="project" value="UniProtKB-KW"/>
</dbReference>
<evidence type="ECO:0000256" key="3">
    <source>
        <dbReference type="ARBA" id="ARBA00004496"/>
    </source>
</evidence>